<reference evidence="3" key="1">
    <citation type="submission" date="2021-03" db="EMBL/GenBank/DDBJ databases">
        <title>Comparative genomics and phylogenomic investigation of the class Geoglossomycetes provide insights into ecological specialization and systematics.</title>
        <authorList>
            <person name="Melie T."/>
            <person name="Pirro S."/>
            <person name="Miller A.N."/>
            <person name="Quandt A."/>
        </authorList>
    </citation>
    <scope>NUCLEOTIDE SEQUENCE</scope>
    <source>
        <strain evidence="3">CAQ_001_2017</strain>
    </source>
</reference>
<accession>A0A9P8I074</accession>
<dbReference type="PANTHER" id="PTHR10416:SF0">
    <property type="entry name" value="DNA POLYMERASE DELTA SUBUNIT 2"/>
    <property type="match status" value="1"/>
</dbReference>
<dbReference type="Gene3D" id="3.60.21.50">
    <property type="match status" value="1"/>
</dbReference>
<dbReference type="InterPro" id="IPR024826">
    <property type="entry name" value="DNA_pol_delta/II_ssu"/>
</dbReference>
<protein>
    <submittedName>
        <fullName evidence="3">Uncharacterized protein</fullName>
    </submittedName>
</protein>
<evidence type="ECO:0000256" key="2">
    <source>
        <dbReference type="ARBA" id="ARBA00022705"/>
    </source>
</evidence>
<dbReference type="PANTHER" id="PTHR10416">
    <property type="entry name" value="DNA POLYMERASE DELTA SUBUNIT 2"/>
    <property type="match status" value="1"/>
</dbReference>
<dbReference type="GO" id="GO:0006271">
    <property type="term" value="P:DNA strand elongation involved in DNA replication"/>
    <property type="evidence" value="ECO:0007669"/>
    <property type="project" value="TreeGrafter"/>
</dbReference>
<dbReference type="Proteomes" id="UP000750711">
    <property type="component" value="Unassembled WGS sequence"/>
</dbReference>
<evidence type="ECO:0000313" key="4">
    <source>
        <dbReference type="Proteomes" id="UP000750711"/>
    </source>
</evidence>
<keyword evidence="2" id="KW-0235">DNA replication</keyword>
<evidence type="ECO:0000313" key="3">
    <source>
        <dbReference type="EMBL" id="KAH0536357.1"/>
    </source>
</evidence>
<dbReference type="GO" id="GO:0043625">
    <property type="term" value="C:delta DNA polymerase complex"/>
    <property type="evidence" value="ECO:0007669"/>
    <property type="project" value="TreeGrafter"/>
</dbReference>
<evidence type="ECO:0000256" key="1">
    <source>
        <dbReference type="ARBA" id="ARBA00006035"/>
    </source>
</evidence>
<feature type="non-terminal residue" evidence="3">
    <location>
        <position position="1"/>
    </location>
</feature>
<organism evidence="3 4">
    <name type="scientific">Trichoglossum hirsutum</name>
    <dbReference type="NCBI Taxonomy" id="265104"/>
    <lineage>
        <taxon>Eukaryota</taxon>
        <taxon>Fungi</taxon>
        <taxon>Dikarya</taxon>
        <taxon>Ascomycota</taxon>
        <taxon>Pezizomycotina</taxon>
        <taxon>Geoglossomycetes</taxon>
        <taxon>Geoglossales</taxon>
        <taxon>Geoglossaceae</taxon>
        <taxon>Trichoglossum</taxon>
    </lineage>
</organism>
<sequence>DQFVLEECPHVFFTGNQPSFDTTLISGPAGQTVRLIAVPRFKDSGEGVLLDMETLDVECVRFDIFEKGGDL</sequence>
<keyword evidence="4" id="KW-1185">Reference proteome</keyword>
<comment type="caution">
    <text evidence="3">The sequence shown here is derived from an EMBL/GenBank/DDBJ whole genome shotgun (WGS) entry which is preliminary data.</text>
</comment>
<gene>
    <name evidence="3" type="ORF">GP486_008885</name>
</gene>
<proteinExistence type="inferred from homology"/>
<name>A0A9P8I074_9PEZI</name>
<dbReference type="AlphaFoldDB" id="A0A9P8I074"/>
<comment type="similarity">
    <text evidence="1">Belongs to the DNA polymerase delta/II small subunit family.</text>
</comment>
<dbReference type="EMBL" id="JAGHQM010004308">
    <property type="protein sequence ID" value="KAH0536357.1"/>
    <property type="molecule type" value="Genomic_DNA"/>
</dbReference>